<dbReference type="Proteomes" id="UP001529510">
    <property type="component" value="Unassembled WGS sequence"/>
</dbReference>
<evidence type="ECO:0000256" key="1">
    <source>
        <dbReference type="SAM" id="Phobius"/>
    </source>
</evidence>
<dbReference type="EMBL" id="JAMKFB020000024">
    <property type="protein sequence ID" value="KAL0157062.1"/>
    <property type="molecule type" value="Genomic_DNA"/>
</dbReference>
<evidence type="ECO:0000259" key="2">
    <source>
        <dbReference type="Pfam" id="PF24871"/>
    </source>
</evidence>
<keyword evidence="1" id="KW-0812">Transmembrane</keyword>
<accession>A0ABD0N785</accession>
<feature type="domain" description="Piezo TM1-24" evidence="2">
    <location>
        <begin position="1"/>
        <end position="54"/>
    </location>
</feature>
<reference evidence="3 4" key="1">
    <citation type="submission" date="2024-05" db="EMBL/GenBank/DDBJ databases">
        <title>Genome sequencing and assembly of Indian major carp, Cirrhinus mrigala (Hamilton, 1822).</title>
        <authorList>
            <person name="Mohindra V."/>
            <person name="Chowdhury L.M."/>
            <person name="Lal K."/>
            <person name="Jena J.K."/>
        </authorList>
    </citation>
    <scope>NUCLEOTIDE SEQUENCE [LARGE SCALE GENOMIC DNA]</scope>
    <source>
        <strain evidence="3">CM1030</strain>
        <tissue evidence="3">Blood</tissue>
    </source>
</reference>
<dbReference type="Pfam" id="PF24871">
    <property type="entry name" value="Piezo_TM1-24"/>
    <property type="match status" value="1"/>
</dbReference>
<evidence type="ECO:0000313" key="4">
    <source>
        <dbReference type="Proteomes" id="UP001529510"/>
    </source>
</evidence>
<sequence>LFGISPVVQTDCSHTWMFRVNPDLEWHHFVNPIMLLVLYYTLATLIRLWLQESEDT</sequence>
<keyword evidence="4" id="KW-1185">Reference proteome</keyword>
<protein>
    <recommendedName>
        <fullName evidence="2">Piezo TM1-24 domain-containing protein</fullName>
    </recommendedName>
</protein>
<keyword evidence="1" id="KW-1133">Transmembrane helix</keyword>
<keyword evidence="1" id="KW-0472">Membrane</keyword>
<gene>
    <name evidence="3" type="ORF">M9458_048308</name>
</gene>
<feature type="transmembrane region" description="Helical" evidence="1">
    <location>
        <begin position="29"/>
        <end position="50"/>
    </location>
</feature>
<proteinExistence type="predicted"/>
<name>A0ABD0N785_CIRMR</name>
<evidence type="ECO:0000313" key="3">
    <source>
        <dbReference type="EMBL" id="KAL0157062.1"/>
    </source>
</evidence>
<feature type="non-terminal residue" evidence="3">
    <location>
        <position position="1"/>
    </location>
</feature>
<feature type="non-terminal residue" evidence="3">
    <location>
        <position position="56"/>
    </location>
</feature>
<dbReference type="AlphaFoldDB" id="A0ABD0N785"/>
<organism evidence="3 4">
    <name type="scientific">Cirrhinus mrigala</name>
    <name type="common">Mrigala</name>
    <dbReference type="NCBI Taxonomy" id="683832"/>
    <lineage>
        <taxon>Eukaryota</taxon>
        <taxon>Metazoa</taxon>
        <taxon>Chordata</taxon>
        <taxon>Craniata</taxon>
        <taxon>Vertebrata</taxon>
        <taxon>Euteleostomi</taxon>
        <taxon>Actinopterygii</taxon>
        <taxon>Neopterygii</taxon>
        <taxon>Teleostei</taxon>
        <taxon>Ostariophysi</taxon>
        <taxon>Cypriniformes</taxon>
        <taxon>Cyprinidae</taxon>
        <taxon>Labeoninae</taxon>
        <taxon>Labeonini</taxon>
        <taxon>Cirrhinus</taxon>
    </lineage>
</organism>
<comment type="caution">
    <text evidence="3">The sequence shown here is derived from an EMBL/GenBank/DDBJ whole genome shotgun (WGS) entry which is preliminary data.</text>
</comment>
<dbReference type="InterPro" id="IPR056769">
    <property type="entry name" value="Piezo_TM1-24"/>
</dbReference>